<dbReference type="AlphaFoldDB" id="A0A0C3I3A3"/>
<protein>
    <submittedName>
        <fullName evidence="2">Uncharacterized protein</fullName>
    </submittedName>
</protein>
<reference evidence="3" key="2">
    <citation type="submission" date="2015-01" db="EMBL/GenBank/DDBJ databases">
        <title>Evolutionary Origins and Diversification of the Mycorrhizal Mutualists.</title>
        <authorList>
            <consortium name="DOE Joint Genome Institute"/>
            <consortium name="Mycorrhizal Genomics Consortium"/>
            <person name="Kohler A."/>
            <person name="Kuo A."/>
            <person name="Nagy L.G."/>
            <person name="Floudas D."/>
            <person name="Copeland A."/>
            <person name="Barry K.W."/>
            <person name="Cichocki N."/>
            <person name="Veneault-Fourrey C."/>
            <person name="LaButti K."/>
            <person name="Lindquist E.A."/>
            <person name="Lipzen A."/>
            <person name="Lundell T."/>
            <person name="Morin E."/>
            <person name="Murat C."/>
            <person name="Riley R."/>
            <person name="Ohm R."/>
            <person name="Sun H."/>
            <person name="Tunlid A."/>
            <person name="Henrissat B."/>
            <person name="Grigoriev I.V."/>
            <person name="Hibbett D.S."/>
            <person name="Martin F."/>
        </authorList>
    </citation>
    <scope>NUCLEOTIDE SEQUENCE [LARGE SCALE GENOMIC DNA]</scope>
    <source>
        <strain evidence="3">Zn</strain>
    </source>
</reference>
<dbReference type="EMBL" id="KN832870">
    <property type="protein sequence ID" value="KIN08872.1"/>
    <property type="molecule type" value="Genomic_DNA"/>
</dbReference>
<feature type="compositionally biased region" description="Basic and acidic residues" evidence="1">
    <location>
        <begin position="111"/>
        <end position="124"/>
    </location>
</feature>
<proteinExistence type="predicted"/>
<sequence length="182" mass="20028">MALQRSPVLWKTPKNTTASLSPNGHENVIRSVLGESVYSLESVLEVLETQNMDRVPDFTDLGRQATLFSSPLAPPPSARPPTLLPPPFEGNCVETSGQFAHIVTPGHARNTPHDNPHASKEGGGAKRASNNYPLAVTVEQERPNTTTDKPPRPRAPNQASTHLCDERWPSRIRMILSSWRSR</sequence>
<accession>A0A0C3I3A3</accession>
<name>A0A0C3I3A3_OIDMZ</name>
<evidence type="ECO:0000256" key="1">
    <source>
        <dbReference type="SAM" id="MobiDB-lite"/>
    </source>
</evidence>
<keyword evidence="3" id="KW-1185">Reference proteome</keyword>
<evidence type="ECO:0000313" key="3">
    <source>
        <dbReference type="Proteomes" id="UP000054321"/>
    </source>
</evidence>
<feature type="region of interest" description="Disordered" evidence="1">
    <location>
        <begin position="106"/>
        <end position="165"/>
    </location>
</feature>
<dbReference type="InParanoid" id="A0A0C3I3A3"/>
<reference evidence="2 3" key="1">
    <citation type="submission" date="2014-04" db="EMBL/GenBank/DDBJ databases">
        <authorList>
            <consortium name="DOE Joint Genome Institute"/>
            <person name="Kuo A."/>
            <person name="Martino E."/>
            <person name="Perotto S."/>
            <person name="Kohler A."/>
            <person name="Nagy L.G."/>
            <person name="Floudas D."/>
            <person name="Copeland A."/>
            <person name="Barry K.W."/>
            <person name="Cichocki N."/>
            <person name="Veneault-Fourrey C."/>
            <person name="LaButti K."/>
            <person name="Lindquist E.A."/>
            <person name="Lipzen A."/>
            <person name="Lundell T."/>
            <person name="Morin E."/>
            <person name="Murat C."/>
            <person name="Sun H."/>
            <person name="Tunlid A."/>
            <person name="Henrissat B."/>
            <person name="Grigoriev I.V."/>
            <person name="Hibbett D.S."/>
            <person name="Martin F."/>
            <person name="Nordberg H.P."/>
            <person name="Cantor M.N."/>
            <person name="Hua S.X."/>
        </authorList>
    </citation>
    <scope>NUCLEOTIDE SEQUENCE [LARGE SCALE GENOMIC DNA]</scope>
    <source>
        <strain evidence="2 3">Zn</strain>
    </source>
</reference>
<dbReference type="Proteomes" id="UP000054321">
    <property type="component" value="Unassembled WGS sequence"/>
</dbReference>
<feature type="region of interest" description="Disordered" evidence="1">
    <location>
        <begin position="1"/>
        <end position="21"/>
    </location>
</feature>
<dbReference type="HOGENOM" id="CLU_1482412_0_0_1"/>
<evidence type="ECO:0000313" key="2">
    <source>
        <dbReference type="EMBL" id="KIN08872.1"/>
    </source>
</evidence>
<gene>
    <name evidence="2" type="ORF">OIDMADRAFT_175561</name>
</gene>
<organism evidence="2 3">
    <name type="scientific">Oidiodendron maius (strain Zn)</name>
    <dbReference type="NCBI Taxonomy" id="913774"/>
    <lineage>
        <taxon>Eukaryota</taxon>
        <taxon>Fungi</taxon>
        <taxon>Dikarya</taxon>
        <taxon>Ascomycota</taxon>
        <taxon>Pezizomycotina</taxon>
        <taxon>Leotiomycetes</taxon>
        <taxon>Leotiomycetes incertae sedis</taxon>
        <taxon>Myxotrichaceae</taxon>
        <taxon>Oidiodendron</taxon>
    </lineage>
</organism>